<dbReference type="InterPro" id="IPR026444">
    <property type="entry name" value="Secre_tail"/>
</dbReference>
<feature type="chain" id="PRO_5044705299" evidence="2">
    <location>
        <begin position="22"/>
        <end position="263"/>
    </location>
</feature>
<keyword evidence="5" id="KW-1185">Reference proteome</keyword>
<evidence type="ECO:0000256" key="1">
    <source>
        <dbReference type="ARBA" id="ARBA00022729"/>
    </source>
</evidence>
<dbReference type="EMBL" id="CP134890">
    <property type="protein sequence ID" value="WNM21805.1"/>
    <property type="molecule type" value="Genomic_DNA"/>
</dbReference>
<evidence type="ECO:0000313" key="5">
    <source>
        <dbReference type="Proteomes" id="UP001304515"/>
    </source>
</evidence>
<dbReference type="Proteomes" id="UP001304515">
    <property type="component" value="Chromosome"/>
</dbReference>
<accession>A0AA96F386</accession>
<sequence>MKTKLLSLLLTVMLYTGVTNAQTVWDFGNDTTNWPLDATGVAGNVVRSNLGIYMGVTSSSNIGIVENSPKVFPDGYSGTNRFKFNGAGFSSTPGFVPMPTQRYIYFATAGNCTVKIWFRTGGSGTRTLYVTDGTNVVGSFAGTDSAQGYYFESVYTGPATNLYIYGDQSNNLYKVEVVGTLATTTLSSSEFQASTVNVFSNGKQINVANVAFATQVNVYSITGALVKSINTSADVTINDLTAGFYIVNVKSAEGQKSVKVVVR</sequence>
<accession>A0AA96EU52</accession>
<evidence type="ECO:0000313" key="4">
    <source>
        <dbReference type="EMBL" id="WNM21805.1"/>
    </source>
</evidence>
<feature type="signal peptide" evidence="2">
    <location>
        <begin position="1"/>
        <end position="21"/>
    </location>
</feature>
<dbReference type="KEGG" id="fcj:RN605_00265"/>
<evidence type="ECO:0000313" key="3">
    <source>
        <dbReference type="EMBL" id="WNM17752.1"/>
    </source>
</evidence>
<reference evidence="4 5" key="1">
    <citation type="submission" date="2023-09" db="EMBL/GenBank/DDBJ databases">
        <title>Flavobacterium sp. a novel bacteria isolate from Pepper rhizosphere.</title>
        <authorList>
            <person name="Peng Y."/>
            <person name="Lee J."/>
        </authorList>
    </citation>
    <scope>NUCLEOTIDE SEQUENCE [LARGE SCALE GENOMIC DNA]</scope>
    <source>
        <strain evidence="3">PMR2A8</strain>
        <strain evidence="4 5">PMTSA4</strain>
    </source>
</reference>
<dbReference type="EMBL" id="CP134878">
    <property type="protein sequence ID" value="WNM17752.1"/>
    <property type="molecule type" value="Genomic_DNA"/>
</dbReference>
<name>A0AA96F386_9FLAO</name>
<dbReference type="NCBIfam" id="TIGR04183">
    <property type="entry name" value="Por_Secre_tail"/>
    <property type="match status" value="1"/>
</dbReference>
<gene>
    <name evidence="4" type="ORF">RN605_00265</name>
    <name evidence="3" type="ORF">RN608_06965</name>
</gene>
<proteinExistence type="predicted"/>
<evidence type="ECO:0000256" key="2">
    <source>
        <dbReference type="SAM" id="SignalP"/>
    </source>
</evidence>
<dbReference type="RefSeq" id="WP_313321400.1">
    <property type="nucleotide sequence ID" value="NZ_CP134878.1"/>
</dbReference>
<dbReference type="AlphaFoldDB" id="A0AA96F386"/>
<organism evidence="4 5">
    <name type="scientific">Flavobacterium capsici</name>
    <dbReference type="NCBI Taxonomy" id="3075618"/>
    <lineage>
        <taxon>Bacteria</taxon>
        <taxon>Pseudomonadati</taxon>
        <taxon>Bacteroidota</taxon>
        <taxon>Flavobacteriia</taxon>
        <taxon>Flavobacteriales</taxon>
        <taxon>Flavobacteriaceae</taxon>
        <taxon>Flavobacterium</taxon>
    </lineage>
</organism>
<keyword evidence="1 2" id="KW-0732">Signal</keyword>
<protein>
    <submittedName>
        <fullName evidence="4">T9SS type A sorting domain-containing protein</fullName>
    </submittedName>
</protein>